<name>A0A1T4KBW9_TREPO</name>
<sequence length="373" mass="41067">MKIGIDTFGCDHARSGLGTYLFSFAAHLSEASDVQTELFGSQLDRFTYTSGKDILYNPVNVANSLHSERLWHFTSSGKFFASQKYDAVLFPAPERVLPVSFKTPGVAVVNSILSSQIEGNCDWTQKLQIKRGLYKIQKIIAASHYIASDLVNHGVSADKIEVVYNGIDHKLFFPAIDFDDDIVDIKPFAIRRPYFIYGSRLSGPEKKHVELIKAFSLFKEKTKLPHRLVIAGSDGPYSAEVHKAAFESPFASDIFLTGYFPHENFAQLYSGSDGCIFPSEAEGVGLPVLEAMATGVPVACSSACALPEIAGDAALYFNSNNIEEIALCMEKIVSDSALKADMVKKGLEHSTCFSWEKTVSQTFDVVRRLVGMQ</sequence>
<evidence type="ECO:0000313" key="4">
    <source>
        <dbReference type="EMBL" id="SJZ39823.1"/>
    </source>
</evidence>
<keyword evidence="1 4" id="KW-0808">Transferase</keyword>
<dbReference type="InterPro" id="IPR001296">
    <property type="entry name" value="Glyco_trans_1"/>
</dbReference>
<dbReference type="SUPFAM" id="SSF53756">
    <property type="entry name" value="UDP-Glycosyltransferase/glycogen phosphorylase"/>
    <property type="match status" value="1"/>
</dbReference>
<dbReference type="EMBL" id="FUWG01000007">
    <property type="protein sequence ID" value="SJZ39823.1"/>
    <property type="molecule type" value="Genomic_DNA"/>
</dbReference>
<dbReference type="AlphaFoldDB" id="A0A1T4KBW9"/>
<dbReference type="STRING" id="261392.SAMN02745149_01110"/>
<dbReference type="GeneID" id="78316408"/>
<dbReference type="RefSeq" id="WP_078933022.1">
    <property type="nucleotide sequence ID" value="NZ_FUWG01000007.1"/>
</dbReference>
<gene>
    <name evidence="4" type="ORF">SAMN02745149_01110</name>
</gene>
<evidence type="ECO:0000256" key="1">
    <source>
        <dbReference type="ARBA" id="ARBA00022679"/>
    </source>
</evidence>
<dbReference type="Gene3D" id="3.40.50.2000">
    <property type="entry name" value="Glycogen Phosphorylase B"/>
    <property type="match status" value="2"/>
</dbReference>
<dbReference type="Pfam" id="PF00534">
    <property type="entry name" value="Glycos_transf_1"/>
    <property type="match status" value="1"/>
</dbReference>
<dbReference type="PANTHER" id="PTHR46401:SF2">
    <property type="entry name" value="GLYCOSYLTRANSFERASE WBBK-RELATED"/>
    <property type="match status" value="1"/>
</dbReference>
<dbReference type="CDD" id="cd03809">
    <property type="entry name" value="GT4_MtfB-like"/>
    <property type="match status" value="1"/>
</dbReference>
<evidence type="ECO:0000313" key="5">
    <source>
        <dbReference type="Proteomes" id="UP000190423"/>
    </source>
</evidence>
<dbReference type="GO" id="GO:0009103">
    <property type="term" value="P:lipopolysaccharide biosynthetic process"/>
    <property type="evidence" value="ECO:0007669"/>
    <property type="project" value="TreeGrafter"/>
</dbReference>
<feature type="domain" description="Glycosyltransferase subfamily 4-like N-terminal" evidence="3">
    <location>
        <begin position="15"/>
        <end position="169"/>
    </location>
</feature>
<protein>
    <submittedName>
        <fullName evidence="4">Glycosyltransferase involved in cell wall bisynthesis</fullName>
    </submittedName>
</protein>
<dbReference type="OrthoDB" id="9797829at2"/>
<feature type="domain" description="Glycosyl transferase family 1" evidence="2">
    <location>
        <begin position="191"/>
        <end position="346"/>
    </location>
</feature>
<evidence type="ECO:0000259" key="2">
    <source>
        <dbReference type="Pfam" id="PF00534"/>
    </source>
</evidence>
<evidence type="ECO:0000259" key="3">
    <source>
        <dbReference type="Pfam" id="PF13439"/>
    </source>
</evidence>
<accession>A0A1T4KBW9</accession>
<dbReference type="PANTHER" id="PTHR46401">
    <property type="entry name" value="GLYCOSYLTRANSFERASE WBBK-RELATED"/>
    <property type="match status" value="1"/>
</dbReference>
<dbReference type="Proteomes" id="UP000190423">
    <property type="component" value="Unassembled WGS sequence"/>
</dbReference>
<reference evidence="4 5" key="1">
    <citation type="submission" date="2017-02" db="EMBL/GenBank/DDBJ databases">
        <authorList>
            <person name="Peterson S.W."/>
        </authorList>
    </citation>
    <scope>NUCLEOTIDE SEQUENCE [LARGE SCALE GENOMIC DNA]</scope>
    <source>
        <strain evidence="4 5">ATCC BAA-908</strain>
    </source>
</reference>
<dbReference type="GO" id="GO:0016757">
    <property type="term" value="F:glycosyltransferase activity"/>
    <property type="evidence" value="ECO:0007669"/>
    <property type="project" value="InterPro"/>
</dbReference>
<keyword evidence="5" id="KW-1185">Reference proteome</keyword>
<proteinExistence type="predicted"/>
<dbReference type="Pfam" id="PF13439">
    <property type="entry name" value="Glyco_transf_4"/>
    <property type="match status" value="1"/>
</dbReference>
<organism evidence="4 5">
    <name type="scientific">Treponema porcinum</name>
    <dbReference type="NCBI Taxonomy" id="261392"/>
    <lineage>
        <taxon>Bacteria</taxon>
        <taxon>Pseudomonadati</taxon>
        <taxon>Spirochaetota</taxon>
        <taxon>Spirochaetia</taxon>
        <taxon>Spirochaetales</taxon>
        <taxon>Treponemataceae</taxon>
        <taxon>Treponema</taxon>
    </lineage>
</organism>
<dbReference type="InterPro" id="IPR028098">
    <property type="entry name" value="Glyco_trans_4-like_N"/>
</dbReference>